<protein>
    <submittedName>
        <fullName evidence="1">Uncharacterized protein</fullName>
    </submittedName>
</protein>
<keyword evidence="2" id="KW-1185">Reference proteome</keyword>
<gene>
    <name evidence="1" type="ORF">FBU59_000894</name>
</gene>
<name>A0ACC1JFT2_9FUNG</name>
<proteinExistence type="predicted"/>
<evidence type="ECO:0000313" key="2">
    <source>
        <dbReference type="Proteomes" id="UP001150603"/>
    </source>
</evidence>
<accession>A0ACC1JFT2</accession>
<comment type="caution">
    <text evidence="1">The sequence shown here is derived from an EMBL/GenBank/DDBJ whole genome shotgun (WGS) entry which is preliminary data.</text>
</comment>
<organism evidence="1 2">
    <name type="scientific">Linderina macrospora</name>
    <dbReference type="NCBI Taxonomy" id="4868"/>
    <lineage>
        <taxon>Eukaryota</taxon>
        <taxon>Fungi</taxon>
        <taxon>Fungi incertae sedis</taxon>
        <taxon>Zoopagomycota</taxon>
        <taxon>Kickxellomycotina</taxon>
        <taxon>Kickxellomycetes</taxon>
        <taxon>Kickxellales</taxon>
        <taxon>Kickxellaceae</taxon>
        <taxon>Linderina</taxon>
    </lineage>
</organism>
<dbReference type="EMBL" id="JANBPW010000312">
    <property type="protein sequence ID" value="KAJ1949989.1"/>
    <property type="molecule type" value="Genomic_DNA"/>
</dbReference>
<evidence type="ECO:0000313" key="1">
    <source>
        <dbReference type="EMBL" id="KAJ1949989.1"/>
    </source>
</evidence>
<dbReference type="Proteomes" id="UP001150603">
    <property type="component" value="Unassembled WGS sequence"/>
</dbReference>
<sequence length="62" mass="6513">MTLTYAAVPTLSIALALDGVVKLGSLLVAKQQLNSTTPTSIPSDLELKISQTSQMLMAQPLV</sequence>
<reference evidence="1" key="1">
    <citation type="submission" date="2022-07" db="EMBL/GenBank/DDBJ databases">
        <title>Phylogenomic reconstructions and comparative analyses of Kickxellomycotina fungi.</title>
        <authorList>
            <person name="Reynolds N.K."/>
            <person name="Stajich J.E."/>
            <person name="Barry K."/>
            <person name="Grigoriev I.V."/>
            <person name="Crous P."/>
            <person name="Smith M.E."/>
        </authorList>
    </citation>
    <scope>NUCLEOTIDE SEQUENCE</scope>
    <source>
        <strain evidence="1">NRRL 5244</strain>
    </source>
</reference>